<dbReference type="SUPFAM" id="SSF50249">
    <property type="entry name" value="Nucleic acid-binding proteins"/>
    <property type="match status" value="1"/>
</dbReference>
<accession>A0A554S7T9</accession>
<sequence>MAMHTQKSISGFIASDPKLTYHQDGNPRFYARFKKEHYREEPDGSFTKLDPTFHNLVIRRKTAERAYEMFADGDAFVAEGYVRQYSYQRDGQQFEGEEFVAKKIGHDTARSRYTVDRTPHGQAVGHDAPTVNHRRGFASADPSTHGAAATAASVLGQ</sequence>
<keyword evidence="5" id="KW-1185">Reference proteome</keyword>
<name>A0A554S7T9_9ACTN</name>
<dbReference type="AlphaFoldDB" id="A0A554S7T9"/>
<dbReference type="PROSITE" id="PS50935">
    <property type="entry name" value="SSB"/>
    <property type="match status" value="1"/>
</dbReference>
<reference evidence="4 5" key="1">
    <citation type="submission" date="2019-07" db="EMBL/GenBank/DDBJ databases">
        <authorList>
            <person name="Zhao L.H."/>
        </authorList>
    </citation>
    <scope>NUCLEOTIDE SEQUENCE [LARGE SCALE GENOMIC DNA]</scope>
    <source>
        <strain evidence="4 5">Co35</strain>
    </source>
</reference>
<evidence type="ECO:0000256" key="2">
    <source>
        <dbReference type="PROSITE-ProRule" id="PRU00252"/>
    </source>
</evidence>
<dbReference type="OrthoDB" id="4773434at2"/>
<evidence type="ECO:0000313" key="5">
    <source>
        <dbReference type="Proteomes" id="UP000316988"/>
    </source>
</evidence>
<dbReference type="InterPro" id="IPR000424">
    <property type="entry name" value="Primosome_PriB/ssb"/>
</dbReference>
<dbReference type="Proteomes" id="UP000316988">
    <property type="component" value="Unassembled WGS sequence"/>
</dbReference>
<dbReference type="InterPro" id="IPR012340">
    <property type="entry name" value="NA-bd_OB-fold"/>
</dbReference>
<proteinExistence type="predicted"/>
<dbReference type="RefSeq" id="WP_143913853.1">
    <property type="nucleotide sequence ID" value="NZ_VLNT01000009.1"/>
</dbReference>
<evidence type="ECO:0000256" key="1">
    <source>
        <dbReference type="ARBA" id="ARBA00023125"/>
    </source>
</evidence>
<protein>
    <submittedName>
        <fullName evidence="4">Single-stranded DNA-binding protein</fullName>
    </submittedName>
</protein>
<keyword evidence="1 2" id="KW-0238">DNA-binding</keyword>
<dbReference type="EMBL" id="VLNT01000009">
    <property type="protein sequence ID" value="TSD62419.1"/>
    <property type="molecule type" value="Genomic_DNA"/>
</dbReference>
<gene>
    <name evidence="4" type="ORF">FNM00_12395</name>
</gene>
<dbReference type="CDD" id="cd04496">
    <property type="entry name" value="SSB_OBF"/>
    <property type="match status" value="1"/>
</dbReference>
<organism evidence="4 5">
    <name type="scientific">Aeromicrobium piscarium</name>
    <dbReference type="NCBI Taxonomy" id="2590901"/>
    <lineage>
        <taxon>Bacteria</taxon>
        <taxon>Bacillati</taxon>
        <taxon>Actinomycetota</taxon>
        <taxon>Actinomycetes</taxon>
        <taxon>Propionibacteriales</taxon>
        <taxon>Nocardioidaceae</taxon>
        <taxon>Aeromicrobium</taxon>
    </lineage>
</organism>
<comment type="caution">
    <text evidence="4">The sequence shown here is derived from an EMBL/GenBank/DDBJ whole genome shotgun (WGS) entry which is preliminary data.</text>
</comment>
<dbReference type="Gene3D" id="2.40.50.140">
    <property type="entry name" value="Nucleic acid-binding proteins"/>
    <property type="match status" value="1"/>
</dbReference>
<evidence type="ECO:0000313" key="4">
    <source>
        <dbReference type="EMBL" id="TSD62419.1"/>
    </source>
</evidence>
<feature type="region of interest" description="Disordered" evidence="3">
    <location>
        <begin position="119"/>
        <end position="157"/>
    </location>
</feature>
<evidence type="ECO:0000256" key="3">
    <source>
        <dbReference type="SAM" id="MobiDB-lite"/>
    </source>
</evidence>
<dbReference type="GO" id="GO:0003697">
    <property type="term" value="F:single-stranded DNA binding"/>
    <property type="evidence" value="ECO:0007669"/>
    <property type="project" value="InterPro"/>
</dbReference>